<evidence type="ECO:0000313" key="12">
    <source>
        <dbReference type="Proteomes" id="UP000183339"/>
    </source>
</evidence>
<comment type="subcellular location">
    <subcellularLocation>
        <location evidence="9 10">Cytoplasm</location>
    </subcellularLocation>
</comment>
<keyword evidence="5 9" id="KW-0805">Transcription regulation</keyword>
<dbReference type="Proteomes" id="UP000183339">
    <property type="component" value="Unassembled WGS sequence"/>
</dbReference>
<comment type="subunit">
    <text evidence="9">Heterohexamer composed of two FlhC and four FlhD subunits. Each FlhC binds a FlhD dimer, forming a heterotrimer, and a hexamer assembles by dimerization of two heterotrimers.</text>
</comment>
<evidence type="ECO:0000256" key="6">
    <source>
        <dbReference type="ARBA" id="ARBA00023125"/>
    </source>
</evidence>
<keyword evidence="2 9" id="KW-0479">Metal-binding</keyword>
<evidence type="ECO:0000256" key="8">
    <source>
        <dbReference type="ARBA" id="ARBA00023163"/>
    </source>
</evidence>
<dbReference type="HAMAP" id="MF_01891">
    <property type="entry name" value="FhlC"/>
    <property type="match status" value="1"/>
</dbReference>
<protein>
    <recommendedName>
        <fullName evidence="9 10">Flagellar transcriptional regulator FlhC</fullName>
    </recommendedName>
</protein>
<dbReference type="SUPFAM" id="SSF160930">
    <property type="entry name" value="FlhC-like"/>
    <property type="match status" value="1"/>
</dbReference>
<comment type="cofactor">
    <cofactor evidence="9">
        <name>Zn(2+)</name>
        <dbReference type="ChEBI" id="CHEBI:29105"/>
    </cofactor>
    <text evidence="9">Binds 1 zinc ion per subunit.</text>
</comment>
<dbReference type="GO" id="GO:0045893">
    <property type="term" value="P:positive regulation of DNA-templated transcription"/>
    <property type="evidence" value="ECO:0007669"/>
    <property type="project" value="InterPro"/>
</dbReference>
<sequence length="214" mass="24572">MKKFHKYFLKYLPRISWGSELLGFEDKEKGESVMRKKSIVSEANEIKTAIELIRLGARLQLLESETTLSRERLIKLYKELKGVSPPKGMLPFSTDWFLTWQPNIHSSVFADIYRYLIAHGDCRGISAIIKSYKLYLEHCKVCEMEPILSLTRAWTLVRFFESKLMQTTACNQCGGHFVVHANDLHHRYVCGLCHMPSRAGKTNKARTAMVAEAA</sequence>
<evidence type="ECO:0000256" key="1">
    <source>
        <dbReference type="ARBA" id="ARBA00022490"/>
    </source>
</evidence>
<name>A0A1I0GI83_9PROT</name>
<dbReference type="GO" id="GO:1902208">
    <property type="term" value="P:regulation of bacterial-type flagellum assembly"/>
    <property type="evidence" value="ECO:0007669"/>
    <property type="project" value="UniProtKB-UniRule"/>
</dbReference>
<reference evidence="11 12" key="1">
    <citation type="submission" date="2016-10" db="EMBL/GenBank/DDBJ databases">
        <authorList>
            <person name="de Groot N.N."/>
        </authorList>
    </citation>
    <scope>NUCLEOTIDE SEQUENCE [LARGE SCALE GENOMIC DNA]</scope>
    <source>
        <strain evidence="11 12">Nl7</strain>
    </source>
</reference>
<dbReference type="EMBL" id="FOHI01000013">
    <property type="protein sequence ID" value="SET70736.1"/>
    <property type="molecule type" value="Genomic_DNA"/>
</dbReference>
<evidence type="ECO:0000256" key="10">
    <source>
        <dbReference type="PIRNR" id="PIRNR003159"/>
    </source>
</evidence>
<dbReference type="Pfam" id="PF05280">
    <property type="entry name" value="FlhC"/>
    <property type="match status" value="1"/>
</dbReference>
<gene>
    <name evidence="9" type="primary">flhC</name>
    <name evidence="11" type="ORF">SAMN05216412_11374</name>
</gene>
<dbReference type="PIRSF" id="PIRSF003159">
    <property type="entry name" value="FlhC"/>
    <property type="match status" value="1"/>
</dbReference>
<dbReference type="GO" id="GO:0044781">
    <property type="term" value="P:bacterial-type flagellum organization"/>
    <property type="evidence" value="ECO:0007669"/>
    <property type="project" value="UniProtKB-KW"/>
</dbReference>
<dbReference type="NCBIfam" id="NF009365">
    <property type="entry name" value="PRK12722.1"/>
    <property type="match status" value="1"/>
</dbReference>
<keyword evidence="7 9" id="KW-0010">Activator</keyword>
<dbReference type="GO" id="GO:0005737">
    <property type="term" value="C:cytoplasm"/>
    <property type="evidence" value="ECO:0007669"/>
    <property type="project" value="UniProtKB-SubCell"/>
</dbReference>
<keyword evidence="1 9" id="KW-0963">Cytoplasm</keyword>
<keyword evidence="4 9" id="KW-0862">Zinc</keyword>
<proteinExistence type="inferred from homology"/>
<keyword evidence="11" id="KW-0282">Flagellum</keyword>
<feature type="binding site" evidence="9">
    <location>
        <position position="170"/>
    </location>
    <ligand>
        <name>Zn(2+)</name>
        <dbReference type="ChEBI" id="CHEBI:29105"/>
    </ligand>
</feature>
<organism evidence="11 12">
    <name type="scientific">Nitrosospira multiformis</name>
    <dbReference type="NCBI Taxonomy" id="1231"/>
    <lineage>
        <taxon>Bacteria</taxon>
        <taxon>Pseudomonadati</taxon>
        <taxon>Pseudomonadota</taxon>
        <taxon>Betaproteobacteria</taxon>
        <taxon>Nitrosomonadales</taxon>
        <taxon>Nitrosomonadaceae</taxon>
        <taxon>Nitrosospira</taxon>
    </lineage>
</organism>
<feature type="binding site" evidence="9">
    <location>
        <position position="173"/>
    </location>
    <ligand>
        <name>Zn(2+)</name>
        <dbReference type="ChEBI" id="CHEBI:29105"/>
    </ligand>
</feature>
<keyword evidence="8 9" id="KW-0804">Transcription</keyword>
<keyword evidence="11" id="KW-0969">Cilium</keyword>
<evidence type="ECO:0000256" key="3">
    <source>
        <dbReference type="ARBA" id="ARBA00022795"/>
    </source>
</evidence>
<comment type="function">
    <text evidence="9">Functions in complex with FlhD as a master transcriptional regulator that regulates transcription of several flagellar and non-flagellar operons by binding to their promoter region. Activates expression of class 2 flagellar genes, including fliA, which is a flagellum-specific sigma factor that turns on the class 3 genes. Also regulates genes whose products function in a variety of physiological pathways.</text>
</comment>
<dbReference type="GO" id="GO:0008270">
    <property type="term" value="F:zinc ion binding"/>
    <property type="evidence" value="ECO:0007669"/>
    <property type="project" value="UniProtKB-UniRule"/>
</dbReference>
<dbReference type="AlphaFoldDB" id="A0A1I0GI83"/>
<evidence type="ECO:0000256" key="5">
    <source>
        <dbReference type="ARBA" id="ARBA00023015"/>
    </source>
</evidence>
<evidence type="ECO:0000256" key="4">
    <source>
        <dbReference type="ARBA" id="ARBA00022833"/>
    </source>
</evidence>
<keyword evidence="3 9" id="KW-1005">Bacterial flagellum biogenesis</keyword>
<evidence type="ECO:0000256" key="9">
    <source>
        <dbReference type="HAMAP-Rule" id="MF_01891"/>
    </source>
</evidence>
<keyword evidence="11" id="KW-0966">Cell projection</keyword>
<accession>A0A1I0GI83</accession>
<evidence type="ECO:0000256" key="2">
    <source>
        <dbReference type="ARBA" id="ARBA00022723"/>
    </source>
</evidence>
<feature type="binding site" evidence="9">
    <location>
        <position position="190"/>
    </location>
    <ligand>
        <name>Zn(2+)</name>
        <dbReference type="ChEBI" id="CHEBI:29105"/>
    </ligand>
</feature>
<keyword evidence="6 9" id="KW-0238">DNA-binding</keyword>
<evidence type="ECO:0000313" key="11">
    <source>
        <dbReference type="EMBL" id="SET70736.1"/>
    </source>
</evidence>
<comment type="similarity">
    <text evidence="9 10">Belongs to the FlhC family.</text>
</comment>
<evidence type="ECO:0000256" key="7">
    <source>
        <dbReference type="ARBA" id="ARBA00023159"/>
    </source>
</evidence>
<dbReference type="InterPro" id="IPR007944">
    <property type="entry name" value="FlhC"/>
</dbReference>
<dbReference type="GO" id="GO:0003677">
    <property type="term" value="F:DNA binding"/>
    <property type="evidence" value="ECO:0007669"/>
    <property type="project" value="UniProtKB-UniRule"/>
</dbReference>
<feature type="binding site" evidence="9">
    <location>
        <position position="193"/>
    </location>
    <ligand>
        <name>Zn(2+)</name>
        <dbReference type="ChEBI" id="CHEBI:29105"/>
    </ligand>
</feature>